<dbReference type="KEGG" id="nha:Nham_3104"/>
<evidence type="ECO:0000256" key="1">
    <source>
        <dbReference type="SAM" id="MobiDB-lite"/>
    </source>
</evidence>
<dbReference type="Proteomes" id="UP000001953">
    <property type="component" value="Chromosome"/>
</dbReference>
<evidence type="ECO:0000313" key="3">
    <source>
        <dbReference type="Proteomes" id="UP000001953"/>
    </source>
</evidence>
<organism evidence="2 3">
    <name type="scientific">Nitrobacter hamburgensis (strain DSM 10229 / NCIMB 13809 / X14)</name>
    <dbReference type="NCBI Taxonomy" id="323097"/>
    <lineage>
        <taxon>Bacteria</taxon>
        <taxon>Pseudomonadati</taxon>
        <taxon>Pseudomonadota</taxon>
        <taxon>Alphaproteobacteria</taxon>
        <taxon>Hyphomicrobiales</taxon>
        <taxon>Nitrobacteraceae</taxon>
        <taxon>Nitrobacter</taxon>
    </lineage>
</organism>
<feature type="compositionally biased region" description="Basic and acidic residues" evidence="1">
    <location>
        <begin position="7"/>
        <end position="18"/>
    </location>
</feature>
<sequence>MSFESDAIDRSVESEGRSHAAHPPFSHSPPIAPPATAGRTSESEIIHLGKSDSIMSDYAGLAASESGAQDSHDANPNPFCSRREPHRHLISCGRRALCLWTDSGRRCADSANHIT</sequence>
<protein>
    <submittedName>
        <fullName evidence="2">Uncharacterized protein</fullName>
    </submittedName>
</protein>
<dbReference type="STRING" id="323097.Nham_3104"/>
<feature type="region of interest" description="Disordered" evidence="1">
    <location>
        <begin position="1"/>
        <end position="49"/>
    </location>
</feature>
<proteinExistence type="predicted"/>
<evidence type="ECO:0000313" key="2">
    <source>
        <dbReference type="EMBL" id="ABE63841.1"/>
    </source>
</evidence>
<accession>Q1QIV6</accession>
<reference evidence="2 3" key="1">
    <citation type="submission" date="2006-03" db="EMBL/GenBank/DDBJ databases">
        <title>Complete sequence of chromosome of Nitrobacter hamburgensis X14.</title>
        <authorList>
            <consortium name="US DOE Joint Genome Institute"/>
            <person name="Copeland A."/>
            <person name="Lucas S."/>
            <person name="Lapidus A."/>
            <person name="Barry K."/>
            <person name="Detter J.C."/>
            <person name="Glavina del Rio T."/>
            <person name="Hammon N."/>
            <person name="Israni S."/>
            <person name="Dalin E."/>
            <person name="Tice H."/>
            <person name="Pitluck S."/>
            <person name="Chain P."/>
            <person name="Malfatti S."/>
            <person name="Shin M."/>
            <person name="Vergez L."/>
            <person name="Schmutz J."/>
            <person name="Larimer F."/>
            <person name="Land M."/>
            <person name="Hauser L."/>
            <person name="Kyrpides N."/>
            <person name="Ivanova N."/>
            <person name="Ward B."/>
            <person name="Arp D."/>
            <person name="Klotz M."/>
            <person name="Stein L."/>
            <person name="O'Mullan G."/>
            <person name="Starkenburg S."/>
            <person name="Sayavedra L."/>
            <person name="Poret-Peterson A.T."/>
            <person name="Gentry M.E."/>
            <person name="Bruce D."/>
            <person name="Richardson P."/>
        </authorList>
    </citation>
    <scope>NUCLEOTIDE SEQUENCE [LARGE SCALE GENOMIC DNA]</scope>
    <source>
        <strain evidence="3">DSM 10229 / NCIMB 13809 / X14</strain>
    </source>
</reference>
<keyword evidence="3" id="KW-1185">Reference proteome</keyword>
<dbReference type="AlphaFoldDB" id="Q1QIV6"/>
<gene>
    <name evidence="2" type="ordered locus">Nham_3104</name>
</gene>
<dbReference type="HOGENOM" id="CLU_2106390_0_0_5"/>
<dbReference type="EMBL" id="CP000319">
    <property type="protein sequence ID" value="ABE63841.1"/>
    <property type="molecule type" value="Genomic_DNA"/>
</dbReference>
<name>Q1QIV6_NITHX</name>